<dbReference type="AlphaFoldDB" id="A0A4Y8V9A0"/>
<dbReference type="RefSeq" id="WP_118116980.1">
    <property type="nucleotide sequence ID" value="NZ_CP137559.1"/>
</dbReference>
<reference evidence="1 2" key="1">
    <citation type="submission" date="2019-02" db="EMBL/GenBank/DDBJ databases">
        <title>Draft Genome Sequence of the Prevotella sp. BCRC 81118, Isolated from Human Feces.</title>
        <authorList>
            <person name="Huang C.-H."/>
        </authorList>
    </citation>
    <scope>NUCLEOTIDE SEQUENCE [LARGE SCALE GENOMIC DNA]</scope>
    <source>
        <strain evidence="1 2">BCRC 81118</strain>
    </source>
</reference>
<organism evidence="1 2">
    <name type="scientific">Segatella hominis</name>
    <dbReference type="NCBI Taxonomy" id="2518605"/>
    <lineage>
        <taxon>Bacteria</taxon>
        <taxon>Pseudomonadati</taxon>
        <taxon>Bacteroidota</taxon>
        <taxon>Bacteroidia</taxon>
        <taxon>Bacteroidales</taxon>
        <taxon>Prevotellaceae</taxon>
        <taxon>Segatella</taxon>
    </lineage>
</organism>
<evidence type="ECO:0000313" key="1">
    <source>
        <dbReference type="EMBL" id="TFH77646.1"/>
    </source>
</evidence>
<gene>
    <name evidence="1" type="ORF">EXN75_12420</name>
</gene>
<accession>A0A4Y8V9A0</accession>
<dbReference type="OrthoDB" id="1079367at2"/>
<dbReference type="GeneID" id="302996082"/>
<protein>
    <submittedName>
        <fullName evidence="1">Uncharacterized protein</fullName>
    </submittedName>
</protein>
<name>A0A4Y8V9A0_9BACT</name>
<evidence type="ECO:0000313" key="2">
    <source>
        <dbReference type="Proteomes" id="UP000297872"/>
    </source>
</evidence>
<sequence length="132" mass="14481">MAKINHLEMGADVMALNDIEVKKGFLGLSCKLIYKPTNSVIKIKEKEYSAEDGKKLGNILSADPNDVETAINKFPVSAINMGNVKLEACLSDDHQFVATQLLSFQDFGYKPVTEMVVYTGKTAEAFAKLFTA</sequence>
<keyword evidence="2" id="KW-1185">Reference proteome</keyword>
<dbReference type="Proteomes" id="UP000297872">
    <property type="component" value="Unassembled WGS sequence"/>
</dbReference>
<comment type="caution">
    <text evidence="1">The sequence shown here is derived from an EMBL/GenBank/DDBJ whole genome shotgun (WGS) entry which is preliminary data.</text>
</comment>
<proteinExistence type="predicted"/>
<dbReference type="EMBL" id="SGVY01000038">
    <property type="protein sequence ID" value="TFH77646.1"/>
    <property type="molecule type" value="Genomic_DNA"/>
</dbReference>